<dbReference type="Proteomes" id="UP001283361">
    <property type="component" value="Unassembled WGS sequence"/>
</dbReference>
<comment type="caution">
    <text evidence="1">The sequence shown here is derived from an EMBL/GenBank/DDBJ whole genome shotgun (WGS) entry which is preliminary data.</text>
</comment>
<accession>A0AAE0Y2V2</accession>
<proteinExistence type="predicted"/>
<name>A0AAE0Y2V2_9GAST</name>
<reference evidence="1" key="1">
    <citation type="journal article" date="2023" name="G3 (Bethesda)">
        <title>A reference genome for the long-term kleptoplast-retaining sea slug Elysia crispata morphotype clarki.</title>
        <authorList>
            <person name="Eastman K.E."/>
            <person name="Pendleton A.L."/>
            <person name="Shaikh M.A."/>
            <person name="Suttiyut T."/>
            <person name="Ogas R."/>
            <person name="Tomko P."/>
            <person name="Gavelis G."/>
            <person name="Widhalm J.R."/>
            <person name="Wisecaver J.H."/>
        </authorList>
    </citation>
    <scope>NUCLEOTIDE SEQUENCE</scope>
    <source>
        <strain evidence="1">ECLA1</strain>
    </source>
</reference>
<dbReference type="AlphaFoldDB" id="A0AAE0Y2V2"/>
<keyword evidence="2" id="KW-1185">Reference proteome</keyword>
<dbReference type="EMBL" id="JAWDGP010007140">
    <property type="protein sequence ID" value="KAK3729485.1"/>
    <property type="molecule type" value="Genomic_DNA"/>
</dbReference>
<evidence type="ECO:0000313" key="2">
    <source>
        <dbReference type="Proteomes" id="UP001283361"/>
    </source>
</evidence>
<protein>
    <submittedName>
        <fullName evidence="1">Uncharacterized protein</fullName>
    </submittedName>
</protein>
<gene>
    <name evidence="1" type="ORF">RRG08_044000</name>
</gene>
<sequence>MNKKGISDVFHRKSSGETVASVSLAVTARTTGKSRGSYSCLSFSEKGRNFYSQPYGEMGRSKLSARWTAHPKDSHNLWKEAKELVEISSSFIIFVLYSKRPFHCLLYFYAFIAEFTRTKCIGYISGEARVS</sequence>
<evidence type="ECO:0000313" key="1">
    <source>
        <dbReference type="EMBL" id="KAK3729485.1"/>
    </source>
</evidence>
<organism evidence="1 2">
    <name type="scientific">Elysia crispata</name>
    <name type="common">lettuce slug</name>
    <dbReference type="NCBI Taxonomy" id="231223"/>
    <lineage>
        <taxon>Eukaryota</taxon>
        <taxon>Metazoa</taxon>
        <taxon>Spiralia</taxon>
        <taxon>Lophotrochozoa</taxon>
        <taxon>Mollusca</taxon>
        <taxon>Gastropoda</taxon>
        <taxon>Heterobranchia</taxon>
        <taxon>Euthyneura</taxon>
        <taxon>Panpulmonata</taxon>
        <taxon>Sacoglossa</taxon>
        <taxon>Placobranchoidea</taxon>
        <taxon>Plakobranchidae</taxon>
        <taxon>Elysia</taxon>
    </lineage>
</organism>